<keyword evidence="3" id="KW-0804">Transcription</keyword>
<protein>
    <submittedName>
        <fullName evidence="6">MarR family transcriptional regulator</fullName>
    </submittedName>
</protein>
<dbReference type="InterPro" id="IPR000835">
    <property type="entry name" value="HTH_MarR-typ"/>
</dbReference>
<feature type="domain" description="HTH marR-type" evidence="5">
    <location>
        <begin position="35"/>
        <end position="167"/>
    </location>
</feature>
<dbReference type="SMART" id="SM00347">
    <property type="entry name" value="HTH_MARR"/>
    <property type="match status" value="1"/>
</dbReference>
<keyword evidence="7" id="KW-1185">Reference proteome</keyword>
<dbReference type="Pfam" id="PF12802">
    <property type="entry name" value="MarR_2"/>
    <property type="match status" value="1"/>
</dbReference>
<dbReference type="PANTHER" id="PTHR33164:SF43">
    <property type="entry name" value="HTH-TYPE TRANSCRIPTIONAL REPRESSOR YETL"/>
    <property type="match status" value="1"/>
</dbReference>
<dbReference type="Proteomes" id="UP001521931">
    <property type="component" value="Unassembled WGS sequence"/>
</dbReference>
<evidence type="ECO:0000259" key="5">
    <source>
        <dbReference type="PROSITE" id="PS50995"/>
    </source>
</evidence>
<dbReference type="PANTHER" id="PTHR33164">
    <property type="entry name" value="TRANSCRIPTIONAL REGULATOR, MARR FAMILY"/>
    <property type="match status" value="1"/>
</dbReference>
<dbReference type="SUPFAM" id="SSF46785">
    <property type="entry name" value="Winged helix' DNA-binding domain"/>
    <property type="match status" value="1"/>
</dbReference>
<proteinExistence type="predicted"/>
<dbReference type="PROSITE" id="PS01117">
    <property type="entry name" value="HTH_MARR_1"/>
    <property type="match status" value="1"/>
</dbReference>
<dbReference type="InterPro" id="IPR023187">
    <property type="entry name" value="Tscrpt_reg_MarR-type_CS"/>
</dbReference>
<dbReference type="PRINTS" id="PR00598">
    <property type="entry name" value="HTHMARR"/>
</dbReference>
<sequence length="176" mass="19312">MSRPLATGATSVASSAPPEGDDGPLVSHTLGPGPDAELTWLLHRAAQRMRAATSDAAEEHGLTLRRHIILSAMHLAPGMTQVELGRAVGMDKTTLTSELDHLERLDLVRRSVDPRDRRARNLTLTEEGERVRQLVSAGTERAEREALEAFDMDDIARLRRMLYVIIEGTQDPGTCL</sequence>
<dbReference type="InterPro" id="IPR036388">
    <property type="entry name" value="WH-like_DNA-bd_sf"/>
</dbReference>
<evidence type="ECO:0000313" key="6">
    <source>
        <dbReference type="EMBL" id="MCG7322363.1"/>
    </source>
</evidence>
<name>A0ABS9Q5I4_9MICO</name>
<feature type="region of interest" description="Disordered" evidence="4">
    <location>
        <begin position="1"/>
        <end position="32"/>
    </location>
</feature>
<dbReference type="InterPro" id="IPR039422">
    <property type="entry name" value="MarR/SlyA-like"/>
</dbReference>
<organism evidence="6 7">
    <name type="scientific">Arsenicicoccus bolidensis</name>
    <dbReference type="NCBI Taxonomy" id="229480"/>
    <lineage>
        <taxon>Bacteria</taxon>
        <taxon>Bacillati</taxon>
        <taxon>Actinomycetota</taxon>
        <taxon>Actinomycetes</taxon>
        <taxon>Micrococcales</taxon>
        <taxon>Intrasporangiaceae</taxon>
        <taxon>Arsenicicoccus</taxon>
    </lineage>
</organism>
<reference evidence="6 7" key="1">
    <citation type="submission" date="2022-02" db="EMBL/GenBank/DDBJ databases">
        <title>Uncovering new skin microbiome diversity through culturing and metagenomics.</title>
        <authorList>
            <person name="Conlan S."/>
            <person name="Deming C."/>
            <person name="Nisc Comparative Sequencing Program N."/>
            <person name="Segre J.A."/>
        </authorList>
    </citation>
    <scope>NUCLEOTIDE SEQUENCE [LARGE SCALE GENOMIC DNA]</scope>
    <source>
        <strain evidence="6 7">ACRQZ</strain>
    </source>
</reference>
<comment type="caution">
    <text evidence="6">The sequence shown here is derived from an EMBL/GenBank/DDBJ whole genome shotgun (WGS) entry which is preliminary data.</text>
</comment>
<dbReference type="EMBL" id="JAKRCV010000033">
    <property type="protein sequence ID" value="MCG7322363.1"/>
    <property type="molecule type" value="Genomic_DNA"/>
</dbReference>
<evidence type="ECO:0000256" key="2">
    <source>
        <dbReference type="ARBA" id="ARBA00023125"/>
    </source>
</evidence>
<dbReference type="PROSITE" id="PS50995">
    <property type="entry name" value="HTH_MARR_2"/>
    <property type="match status" value="1"/>
</dbReference>
<gene>
    <name evidence="6" type="ORF">MHL29_10770</name>
</gene>
<keyword evidence="1" id="KW-0805">Transcription regulation</keyword>
<keyword evidence="2" id="KW-0238">DNA-binding</keyword>
<dbReference type="RefSeq" id="WP_239264574.1">
    <property type="nucleotide sequence ID" value="NZ_JAKRCV010000033.1"/>
</dbReference>
<evidence type="ECO:0000256" key="4">
    <source>
        <dbReference type="SAM" id="MobiDB-lite"/>
    </source>
</evidence>
<accession>A0ABS9Q5I4</accession>
<evidence type="ECO:0000256" key="3">
    <source>
        <dbReference type="ARBA" id="ARBA00023163"/>
    </source>
</evidence>
<evidence type="ECO:0000256" key="1">
    <source>
        <dbReference type="ARBA" id="ARBA00023015"/>
    </source>
</evidence>
<dbReference type="Gene3D" id="1.10.10.10">
    <property type="entry name" value="Winged helix-like DNA-binding domain superfamily/Winged helix DNA-binding domain"/>
    <property type="match status" value="1"/>
</dbReference>
<evidence type="ECO:0000313" key="7">
    <source>
        <dbReference type="Proteomes" id="UP001521931"/>
    </source>
</evidence>
<dbReference type="InterPro" id="IPR036390">
    <property type="entry name" value="WH_DNA-bd_sf"/>
</dbReference>